<evidence type="ECO:0000256" key="2">
    <source>
        <dbReference type="ARBA" id="ARBA00022729"/>
    </source>
</evidence>
<feature type="signal peptide" evidence="3">
    <location>
        <begin position="1"/>
        <end position="29"/>
    </location>
</feature>
<dbReference type="PANTHER" id="PTHR47235">
    <property type="entry name" value="BLR6548 PROTEIN"/>
    <property type="match status" value="1"/>
</dbReference>
<accession>A0A0D7F0W5</accession>
<dbReference type="PANTHER" id="PTHR47235:SF1">
    <property type="entry name" value="BLR6548 PROTEIN"/>
    <property type="match status" value="1"/>
</dbReference>
<dbReference type="InterPro" id="IPR028081">
    <property type="entry name" value="Leu-bd"/>
</dbReference>
<dbReference type="CDD" id="cd06343">
    <property type="entry name" value="PBP1_ABC_ligand_binding-like"/>
    <property type="match status" value="1"/>
</dbReference>
<evidence type="ECO:0000313" key="5">
    <source>
        <dbReference type="EMBL" id="KIZ46718.1"/>
    </source>
</evidence>
<dbReference type="SUPFAM" id="SSF53822">
    <property type="entry name" value="Periplasmic binding protein-like I"/>
    <property type="match status" value="1"/>
</dbReference>
<reference evidence="5 6" key="1">
    <citation type="submission" date="2014-11" db="EMBL/GenBank/DDBJ databases">
        <title>Genomics and ecophysiology of heterotrophic nitrogen fixing bacteria isolated from estuarine surface water.</title>
        <authorList>
            <person name="Bentzon-Tilia M."/>
            <person name="Severin I."/>
            <person name="Hansen L.H."/>
            <person name="Riemann L."/>
        </authorList>
    </citation>
    <scope>NUCLEOTIDE SEQUENCE [LARGE SCALE GENOMIC DNA]</scope>
    <source>
        <strain evidence="5 6">BAL398</strain>
    </source>
</reference>
<evidence type="ECO:0000313" key="6">
    <source>
        <dbReference type="Proteomes" id="UP000032515"/>
    </source>
</evidence>
<dbReference type="Proteomes" id="UP000032515">
    <property type="component" value="Unassembled WGS sequence"/>
</dbReference>
<dbReference type="Gene3D" id="3.40.50.2300">
    <property type="match status" value="2"/>
</dbReference>
<comment type="similarity">
    <text evidence="1">Belongs to the leucine-binding protein family.</text>
</comment>
<dbReference type="InterPro" id="IPR028082">
    <property type="entry name" value="Peripla_BP_I"/>
</dbReference>
<evidence type="ECO:0000256" key="3">
    <source>
        <dbReference type="SAM" id="SignalP"/>
    </source>
</evidence>
<evidence type="ECO:0000259" key="4">
    <source>
        <dbReference type="Pfam" id="PF13458"/>
    </source>
</evidence>
<comment type="caution">
    <text evidence="5">The sequence shown here is derived from an EMBL/GenBank/DDBJ whole genome shotgun (WGS) entry which is preliminary data.</text>
</comment>
<sequence length="411" mass="44821">MRERTMRTTIATVVLAVMMAGAAPFSTSAAEKKYGPGVTDTEIKIGQTMPYSGPASAYGTVGRLESAYFEMINSQGGVNGRKIKLISLDDSYSPPKTVEQTRRLVEQDEVLAVVGQLGTLTASAAQKYLNIKKVPQILITSGAAKWDNPKAFPYSTYLYAPYHLEGQVFAKYLLKNKPDAKLGVFSQNDDAGRDYVRGLKDGLGDKAAAMIVKEMTYETTESLIDSQIVTLKASGADTLFIMTTPKFGAQAVRKIAELGWKPLTYLSAVSSSIKTVLEPAGLDNSKGLITALAVKRPEDPRWENAKDVQDYKAFLEKWYPSGNLTDSSNISGYMAAYVAVKILERCGDELTRDNVLKQATNLTELSAPLLLPGITITTTPTRYTPFSQMQIARFDGTTWVPEGELISATDK</sequence>
<feature type="chain" id="PRO_5002319995" evidence="3">
    <location>
        <begin position="30"/>
        <end position="411"/>
    </location>
</feature>
<proteinExistence type="inferred from homology"/>
<evidence type="ECO:0000256" key="1">
    <source>
        <dbReference type="ARBA" id="ARBA00010062"/>
    </source>
</evidence>
<protein>
    <submittedName>
        <fullName evidence="5">Branched-chain amino acid ABC transporter substrate-binding protein</fullName>
    </submittedName>
</protein>
<name>A0A0D7F0W5_RHOPL</name>
<dbReference type="Pfam" id="PF13458">
    <property type="entry name" value="Peripla_BP_6"/>
    <property type="match status" value="1"/>
</dbReference>
<dbReference type="AlphaFoldDB" id="A0A0D7F0W5"/>
<dbReference type="EMBL" id="JXXE01000119">
    <property type="protein sequence ID" value="KIZ46718.1"/>
    <property type="molecule type" value="Genomic_DNA"/>
</dbReference>
<gene>
    <name evidence="5" type="ORF">OO17_06220</name>
</gene>
<keyword evidence="2 3" id="KW-0732">Signal</keyword>
<dbReference type="PATRIC" id="fig|1076.23.peg.395"/>
<feature type="domain" description="Leucine-binding protein" evidence="4">
    <location>
        <begin position="42"/>
        <end position="395"/>
    </location>
</feature>
<organism evidence="5 6">
    <name type="scientific">Rhodopseudomonas palustris</name>
    <dbReference type="NCBI Taxonomy" id="1076"/>
    <lineage>
        <taxon>Bacteria</taxon>
        <taxon>Pseudomonadati</taxon>
        <taxon>Pseudomonadota</taxon>
        <taxon>Alphaproteobacteria</taxon>
        <taxon>Hyphomicrobiales</taxon>
        <taxon>Nitrobacteraceae</taxon>
        <taxon>Rhodopseudomonas</taxon>
    </lineage>
</organism>